<organism evidence="2 3">
    <name type="scientific">Streptomyces venezuelae (strain ATCC 10712 / CBS 650.69 / DSM 40230 / JCM 4526 / NBRC 13096 / PD 04745)</name>
    <dbReference type="NCBI Taxonomy" id="953739"/>
    <lineage>
        <taxon>Bacteria</taxon>
        <taxon>Bacillati</taxon>
        <taxon>Actinomycetota</taxon>
        <taxon>Actinomycetes</taxon>
        <taxon>Kitasatosporales</taxon>
        <taxon>Streptomycetaceae</taxon>
        <taxon>Streptomyces</taxon>
    </lineage>
</organism>
<dbReference type="HOGENOM" id="CLU_1739573_0_0_11"/>
<keyword evidence="3" id="KW-1185">Reference proteome</keyword>
<protein>
    <submittedName>
        <fullName evidence="2">Uncharacterized protein</fullName>
    </submittedName>
</protein>
<feature type="region of interest" description="Disordered" evidence="1">
    <location>
        <begin position="61"/>
        <end position="89"/>
    </location>
</feature>
<accession>F2RDG9</accession>
<dbReference type="Proteomes" id="UP000006854">
    <property type="component" value="Chromosome"/>
</dbReference>
<gene>
    <name evidence="2" type="ordered locus">SVEN_6175</name>
</gene>
<proteinExistence type="predicted"/>
<dbReference type="AlphaFoldDB" id="F2RDG9"/>
<dbReference type="eggNOG" id="ENOG5032EPJ">
    <property type="taxonomic scope" value="Bacteria"/>
</dbReference>
<name>F2RDG9_STRVP</name>
<dbReference type="EMBL" id="FR845719">
    <property type="protein sequence ID" value="CCA59461.1"/>
    <property type="molecule type" value="Genomic_DNA"/>
</dbReference>
<sequence>MDTSELYCSLGLNPGQLNALVRDMLAVGLGEGMDARTAWMMACLARHPDGHVYGMPHLEDDRRATNGPKLRRRPQEVCVSAGTGSRESRSCPKVIFSCRTRSSSRRAPPTGRCFRRSGPAGSAARLRVRCGRGFRRRGSGSGVPGCGAGT</sequence>
<dbReference type="KEGG" id="sve:SVEN_6175"/>
<evidence type="ECO:0000313" key="3">
    <source>
        <dbReference type="Proteomes" id="UP000006854"/>
    </source>
</evidence>
<evidence type="ECO:0000313" key="2">
    <source>
        <dbReference type="EMBL" id="CCA59461.1"/>
    </source>
</evidence>
<evidence type="ECO:0000256" key="1">
    <source>
        <dbReference type="SAM" id="MobiDB-lite"/>
    </source>
</evidence>
<reference evidence="2 3" key="1">
    <citation type="journal article" date="2011" name="BMC Genomics">
        <title>Genome-wide analysis of the role of GlnR in Streptomyces venezuelae provides new insights into global nitrogen regulation in actinomycetes.</title>
        <authorList>
            <person name="Pullan S.T."/>
            <person name="Bibb M.J."/>
            <person name="Merrick M."/>
        </authorList>
    </citation>
    <scope>NUCLEOTIDE SEQUENCE [LARGE SCALE GENOMIC DNA]</scope>
    <source>
        <strain evidence="2">ATCC 10712</strain>
    </source>
</reference>